<dbReference type="GO" id="GO:0005524">
    <property type="term" value="F:ATP binding"/>
    <property type="evidence" value="ECO:0007669"/>
    <property type="project" value="UniProtKB-KW"/>
</dbReference>
<dbReference type="SUPFAM" id="SSF55874">
    <property type="entry name" value="ATPase domain of HSP90 chaperone/DNA topoisomerase II/histidine kinase"/>
    <property type="match status" value="2"/>
</dbReference>
<evidence type="ECO:0000256" key="1">
    <source>
        <dbReference type="ARBA" id="ARBA00000085"/>
    </source>
</evidence>
<proteinExistence type="predicted"/>
<evidence type="ECO:0000256" key="4">
    <source>
        <dbReference type="ARBA" id="ARBA00022679"/>
    </source>
</evidence>
<keyword evidence="8" id="KW-0902">Two-component regulatory system</keyword>
<dbReference type="EMBL" id="LT670818">
    <property type="protein sequence ID" value="SHH00631.1"/>
    <property type="molecule type" value="Genomic_DNA"/>
</dbReference>
<protein>
    <recommendedName>
        <fullName evidence="2">histidine kinase</fullName>
        <ecNumber evidence="2">2.7.13.3</ecNumber>
    </recommendedName>
</protein>
<dbReference type="PANTHER" id="PTHR43065">
    <property type="entry name" value="SENSOR HISTIDINE KINASE"/>
    <property type="match status" value="1"/>
</dbReference>
<evidence type="ECO:0000256" key="5">
    <source>
        <dbReference type="ARBA" id="ARBA00022741"/>
    </source>
</evidence>
<dbReference type="EC" id="2.7.13.3" evidence="2"/>
<dbReference type="AlphaFoldDB" id="A0A1M5PFY0"/>
<evidence type="ECO:0000313" key="11">
    <source>
        <dbReference type="Proteomes" id="UP000190675"/>
    </source>
</evidence>
<dbReference type="InterPro" id="IPR005467">
    <property type="entry name" value="His_kinase_dom"/>
</dbReference>
<dbReference type="GO" id="GO:0000160">
    <property type="term" value="P:phosphorelay signal transduction system"/>
    <property type="evidence" value="ECO:0007669"/>
    <property type="project" value="UniProtKB-KW"/>
</dbReference>
<keyword evidence="7" id="KW-0067">ATP-binding</keyword>
<organism evidence="10 11">
    <name type="scientific">Bradyrhizobium erythrophlei</name>
    <dbReference type="NCBI Taxonomy" id="1437360"/>
    <lineage>
        <taxon>Bacteria</taxon>
        <taxon>Pseudomonadati</taxon>
        <taxon>Pseudomonadota</taxon>
        <taxon>Alphaproteobacteria</taxon>
        <taxon>Hyphomicrobiales</taxon>
        <taxon>Nitrobacteraceae</taxon>
        <taxon>Bradyrhizobium</taxon>
    </lineage>
</organism>
<dbReference type="SMART" id="SM00387">
    <property type="entry name" value="HATPase_c"/>
    <property type="match status" value="1"/>
</dbReference>
<dbReference type="PANTHER" id="PTHR43065:SF10">
    <property type="entry name" value="PEROXIDE STRESS-ACTIVATED HISTIDINE KINASE MAK3"/>
    <property type="match status" value="1"/>
</dbReference>
<dbReference type="InterPro" id="IPR003594">
    <property type="entry name" value="HATPase_dom"/>
</dbReference>
<dbReference type="Pfam" id="PF13589">
    <property type="entry name" value="HATPase_c_3"/>
    <property type="match status" value="1"/>
</dbReference>
<dbReference type="InterPro" id="IPR036890">
    <property type="entry name" value="HATPase_C_sf"/>
</dbReference>
<keyword evidence="4" id="KW-0808">Transferase</keyword>
<feature type="domain" description="Histidine kinase" evidence="9">
    <location>
        <begin position="493"/>
        <end position="701"/>
    </location>
</feature>
<gene>
    <name evidence="10" type="ORF">SAMN05444169_5221</name>
</gene>
<dbReference type="Pfam" id="PF02518">
    <property type="entry name" value="HATPase_c"/>
    <property type="match status" value="1"/>
</dbReference>
<dbReference type="PRINTS" id="PR00344">
    <property type="entry name" value="BCTRLSENSOR"/>
</dbReference>
<name>A0A1M5PFY0_9BRAD</name>
<dbReference type="InterPro" id="IPR004358">
    <property type="entry name" value="Sig_transdc_His_kin-like_C"/>
</dbReference>
<keyword evidence="6 10" id="KW-0418">Kinase</keyword>
<sequence>MAVTARKKSGSEKLIFKVRPRLLTLLGDQLIKDANLAVFELVKNAYDADATVCAVTLEHPTDQSKARITVEDDGVGMDEETLRDVWMMIATDFRALQRKEDRRTKKFNRFPLGEKGLGRLSAHKLGRSIKLITRRRGGEELVLDFDWDKIESAEDLESAGIELEVRDPKTFTGNGHGTCFEITRLRETWSRGQARRLHRAVNSLCSPFKGPEDFEVMLSIPGHEEWLKNLFTAEDANKCALYHIRGSFEAKSGTFDYTFTPPPGHSKQLTKATEKGKEVALQKKVENSRKSEALDLSKHKIGKVSFDFWLFDRDPAVLGDVTDDVRGLKDYLDENGGIRIYRDGIRVYDFGEPGNDWLNLDLRRVNTPTARTSNNQILGALWLDATKSGDLREKTNREGFIENDAFEDFRAAVISMLTQVEAEKTKDQRRLREVLGKGTGKRVFAKLAEVREVLERKGVLAEVEPRLREAEKEMEIYRDQLLHAAVPGLSIGMMLHGAEKILDELRAATNKGASAEKIKGLVEQLYRAMRPVTNLLKNPTPGKTSASVLIKEAIFSAEFRLKRHHIILINGMDKGCLDFRVEGSKQMLIASINNLIDNSIHWLETRDPKQKYIYIGTTKEIEEGPAIVVGDNGPGFGKDDPEDLTAPFFTRRAGGMGLGLYIVSEVMRVNRGRIVFPSDGDVELPDQISGAVVALQFLETP</sequence>
<reference evidence="10 11" key="1">
    <citation type="submission" date="2016-11" db="EMBL/GenBank/DDBJ databases">
        <authorList>
            <person name="Jaros S."/>
            <person name="Januszkiewicz K."/>
            <person name="Wedrychowicz H."/>
        </authorList>
    </citation>
    <scope>NUCLEOTIDE SEQUENCE [LARGE SCALE GENOMIC DNA]</scope>
    <source>
        <strain evidence="10 11">GAS242</strain>
    </source>
</reference>
<evidence type="ECO:0000256" key="6">
    <source>
        <dbReference type="ARBA" id="ARBA00022777"/>
    </source>
</evidence>
<dbReference type="Proteomes" id="UP000190675">
    <property type="component" value="Chromosome I"/>
</dbReference>
<comment type="catalytic activity">
    <reaction evidence="1">
        <text>ATP + protein L-histidine = ADP + protein N-phospho-L-histidine.</text>
        <dbReference type="EC" id="2.7.13.3"/>
    </reaction>
</comment>
<dbReference type="PROSITE" id="PS50109">
    <property type="entry name" value="HIS_KIN"/>
    <property type="match status" value="1"/>
</dbReference>
<keyword evidence="5" id="KW-0547">Nucleotide-binding</keyword>
<accession>A0A1M5PFY0</accession>
<dbReference type="Gene3D" id="3.30.565.10">
    <property type="entry name" value="Histidine kinase-like ATPase, C-terminal domain"/>
    <property type="match status" value="2"/>
</dbReference>
<evidence type="ECO:0000313" key="10">
    <source>
        <dbReference type="EMBL" id="SHH00631.1"/>
    </source>
</evidence>
<evidence type="ECO:0000256" key="8">
    <source>
        <dbReference type="ARBA" id="ARBA00023012"/>
    </source>
</evidence>
<keyword evidence="3" id="KW-0597">Phosphoprotein</keyword>
<dbReference type="GO" id="GO:0004673">
    <property type="term" value="F:protein histidine kinase activity"/>
    <property type="evidence" value="ECO:0007669"/>
    <property type="project" value="UniProtKB-EC"/>
</dbReference>
<evidence type="ECO:0000259" key="9">
    <source>
        <dbReference type="PROSITE" id="PS50109"/>
    </source>
</evidence>
<evidence type="ECO:0000256" key="3">
    <source>
        <dbReference type="ARBA" id="ARBA00022553"/>
    </source>
</evidence>
<evidence type="ECO:0000256" key="2">
    <source>
        <dbReference type="ARBA" id="ARBA00012438"/>
    </source>
</evidence>
<evidence type="ECO:0000256" key="7">
    <source>
        <dbReference type="ARBA" id="ARBA00022840"/>
    </source>
</evidence>